<dbReference type="SMART" id="SM00382">
    <property type="entry name" value="AAA"/>
    <property type="match status" value="1"/>
</dbReference>
<accession>A0ABX8W5S1</accession>
<dbReference type="Proteomes" id="UP000826550">
    <property type="component" value="Chromosome"/>
</dbReference>
<dbReference type="InterPro" id="IPR003593">
    <property type="entry name" value="AAA+_ATPase"/>
</dbReference>
<evidence type="ECO:0000313" key="4">
    <source>
        <dbReference type="EMBL" id="QYN52838.1"/>
    </source>
</evidence>
<organism evidence="4 5">
    <name type="scientific">Lactobacillus panisapium</name>
    <dbReference type="NCBI Taxonomy" id="2012495"/>
    <lineage>
        <taxon>Bacteria</taxon>
        <taxon>Bacillati</taxon>
        <taxon>Bacillota</taxon>
        <taxon>Bacilli</taxon>
        <taxon>Lactobacillales</taxon>
        <taxon>Lactobacillaceae</taxon>
        <taxon>Lactobacillus</taxon>
    </lineage>
</organism>
<evidence type="ECO:0000313" key="5">
    <source>
        <dbReference type="Proteomes" id="UP000826550"/>
    </source>
</evidence>
<dbReference type="Gene3D" id="3.40.50.300">
    <property type="entry name" value="P-loop containing nucleotide triphosphate hydrolases"/>
    <property type="match status" value="1"/>
</dbReference>
<dbReference type="PANTHER" id="PTHR43158">
    <property type="entry name" value="SKFA PEPTIDE EXPORT ATP-BINDING PROTEIN SKFE"/>
    <property type="match status" value="1"/>
</dbReference>
<sequence length="234" mass="26864">MANLLEIKNLSYKKNQKKILQDVNLTLQSGKIVALLGKNGAGKTTLMRIIAGIAKNYTGTVTVSDFSDLTERKAHLSFSDRLSGFRESSKIKQLGEFYQELYADFDNKQFEQLVKFMKLDPDLRLAQMSKGMREKLIIALSFSRKTDLYLLDEPFSGIDAMARKKIIKSIILWKDEKSTILISDHFVNEIASILDEVVVIKDKTIYAHKSTEKIRESNESIEDFYENIYEDEED</sequence>
<gene>
    <name evidence="4" type="ORF">GYM71_05165</name>
</gene>
<evidence type="ECO:0000256" key="1">
    <source>
        <dbReference type="ARBA" id="ARBA00022741"/>
    </source>
</evidence>
<dbReference type="CDD" id="cd03230">
    <property type="entry name" value="ABC_DR_subfamily_A"/>
    <property type="match status" value="1"/>
</dbReference>
<dbReference type="RefSeq" id="WP_220219683.1">
    <property type="nucleotide sequence ID" value="NZ_CP048268.1"/>
</dbReference>
<feature type="domain" description="ABC transporter" evidence="3">
    <location>
        <begin position="5"/>
        <end position="227"/>
    </location>
</feature>
<dbReference type="GO" id="GO:0005524">
    <property type="term" value="F:ATP binding"/>
    <property type="evidence" value="ECO:0007669"/>
    <property type="project" value="UniProtKB-KW"/>
</dbReference>
<dbReference type="EMBL" id="CP048268">
    <property type="protein sequence ID" value="QYN52838.1"/>
    <property type="molecule type" value="Genomic_DNA"/>
</dbReference>
<dbReference type="Pfam" id="PF00005">
    <property type="entry name" value="ABC_tran"/>
    <property type="match status" value="1"/>
</dbReference>
<evidence type="ECO:0000259" key="3">
    <source>
        <dbReference type="PROSITE" id="PS50893"/>
    </source>
</evidence>
<dbReference type="SUPFAM" id="SSF52540">
    <property type="entry name" value="P-loop containing nucleoside triphosphate hydrolases"/>
    <property type="match status" value="1"/>
</dbReference>
<keyword evidence="5" id="KW-1185">Reference proteome</keyword>
<dbReference type="InterPro" id="IPR027417">
    <property type="entry name" value="P-loop_NTPase"/>
</dbReference>
<dbReference type="PROSITE" id="PS50893">
    <property type="entry name" value="ABC_TRANSPORTER_2"/>
    <property type="match status" value="1"/>
</dbReference>
<keyword evidence="2 4" id="KW-0067">ATP-binding</keyword>
<keyword evidence="1" id="KW-0547">Nucleotide-binding</keyword>
<name>A0ABX8W5S1_9LACO</name>
<evidence type="ECO:0000256" key="2">
    <source>
        <dbReference type="ARBA" id="ARBA00022840"/>
    </source>
</evidence>
<dbReference type="InterPro" id="IPR003439">
    <property type="entry name" value="ABC_transporter-like_ATP-bd"/>
</dbReference>
<reference evidence="4 5" key="1">
    <citation type="submission" date="2020-01" db="EMBL/GenBank/DDBJ databases">
        <title>Vast differences in strain-level diversity in the gut microbiota of two closely related honey bee species.</title>
        <authorList>
            <person name="Ellegaard K.M."/>
            <person name="Suenami S."/>
            <person name="Miyazaki R."/>
            <person name="Engel P."/>
        </authorList>
    </citation>
    <scope>NUCLEOTIDE SEQUENCE [LARGE SCALE GENOMIC DNA]</scope>
    <source>
        <strain evidence="4 5">ESL0416</strain>
    </source>
</reference>
<protein>
    <submittedName>
        <fullName evidence="4">ABC transporter ATP-binding protein</fullName>
    </submittedName>
</protein>
<dbReference type="PANTHER" id="PTHR43158:SF1">
    <property type="entry name" value="ABC TRANSPORTER, ATP-BINDING PROTEIN"/>
    <property type="match status" value="1"/>
</dbReference>
<proteinExistence type="predicted"/>